<gene>
    <name evidence="2" type="ORF">PG993_012791</name>
</gene>
<protein>
    <submittedName>
        <fullName evidence="2">Uncharacterized protein</fullName>
    </submittedName>
</protein>
<proteinExistence type="predicted"/>
<feature type="signal peptide" evidence="1">
    <location>
        <begin position="1"/>
        <end position="20"/>
    </location>
</feature>
<feature type="chain" id="PRO_5046026853" evidence="1">
    <location>
        <begin position="21"/>
        <end position="720"/>
    </location>
</feature>
<accession>A0ABR1RXU9</accession>
<evidence type="ECO:0000256" key="1">
    <source>
        <dbReference type="SAM" id="SignalP"/>
    </source>
</evidence>
<reference evidence="2 3" key="1">
    <citation type="submission" date="2023-01" db="EMBL/GenBank/DDBJ databases">
        <title>Analysis of 21 Apiospora genomes using comparative genomics revels a genus with tremendous synthesis potential of carbohydrate active enzymes and secondary metabolites.</title>
        <authorList>
            <person name="Sorensen T."/>
        </authorList>
    </citation>
    <scope>NUCLEOTIDE SEQUENCE [LARGE SCALE GENOMIC DNA]</scope>
    <source>
        <strain evidence="2 3">CBS 33761</strain>
    </source>
</reference>
<keyword evidence="3" id="KW-1185">Reference proteome</keyword>
<dbReference type="PANTHER" id="PTHR37157">
    <property type="entry name" value="PRION-LIKE-(Q/N-RICH) DOMAIN-BEARING PROTEIN 25"/>
    <property type="match status" value="1"/>
</dbReference>
<dbReference type="EMBL" id="JAQQWK010000012">
    <property type="protein sequence ID" value="KAK8022024.1"/>
    <property type="molecule type" value="Genomic_DNA"/>
</dbReference>
<name>A0ABR1RXU9_9PEZI</name>
<organism evidence="2 3">
    <name type="scientific">Apiospora rasikravindrae</name>
    <dbReference type="NCBI Taxonomy" id="990691"/>
    <lineage>
        <taxon>Eukaryota</taxon>
        <taxon>Fungi</taxon>
        <taxon>Dikarya</taxon>
        <taxon>Ascomycota</taxon>
        <taxon>Pezizomycotina</taxon>
        <taxon>Sordariomycetes</taxon>
        <taxon>Xylariomycetidae</taxon>
        <taxon>Amphisphaeriales</taxon>
        <taxon>Apiosporaceae</taxon>
        <taxon>Apiospora</taxon>
    </lineage>
</organism>
<keyword evidence="1" id="KW-0732">Signal</keyword>
<dbReference type="Proteomes" id="UP001444661">
    <property type="component" value="Unassembled WGS sequence"/>
</dbReference>
<sequence length="720" mass="75442">MALLKQIPFALLLLASNGRAQEPLQSQHAVDLSPMLPGGMARAGMLSSCLTGSPCQMAGKRISIDDIIPSFDDKGNQKCCPRGTQYNGTQCVYPPSSVCPRDMEFQNGVCVLISGPTCADPSLIPTKEGCVSRTLEDKHCAIKELPACPDKGFYAKDQLCVSVDGPTCQHDWLKILGDKCVHKQGAECPKDTSLDGKGRCVSTQPPHCPSGLVPSGNRCIHPGGPVCPAGSALERGICVSRVTPSCIGGQLINGLCVDSEVPQCSSDFQFNAASGFCQQQKEASCDMGMVFRWHRGTDKVACCPDEFDEYDGVTCNKKNPSGSTCPPNSTPREGLCVSEPGKQPACDSGHGAVIDGQCITRVPATCPSPLRPLNGKCVHPYLPYCGPDAKLSPSGTECIMIDGPKCHSPATVPVGPDCVSSQHTPSCPGGLQPIDGMCVSQREDSTACPAGTIHTGEYCVHPTDKPGCQPGTTLFGDDCVQPVAATCPDGTLPKGRHCVSLTNPRCHLPGFTYSASAGACVHVVGPSCSPPYQLRDGQCFADDTQPQCPTGTAPQGALCVAPADCTGDYTLEGDRCVHAQRPQCANPGTELDEATGECVSREATPSCTHGHLDAKGQCVTQIACGPGLVPHGPYCVSLTPPTCNRGFRMQDGHCILELGPDCPPGYRASGTDCVSTEAPQCPPDTSLHGDRCVVGASRECLVMGSCPEVGQVRQATMMPY</sequence>
<dbReference type="PANTHER" id="PTHR37157:SF4">
    <property type="entry name" value="EB DOMAIN-CONTAINING PROTEIN"/>
    <property type="match status" value="1"/>
</dbReference>
<evidence type="ECO:0000313" key="2">
    <source>
        <dbReference type="EMBL" id="KAK8022024.1"/>
    </source>
</evidence>
<evidence type="ECO:0000313" key="3">
    <source>
        <dbReference type="Proteomes" id="UP001444661"/>
    </source>
</evidence>
<comment type="caution">
    <text evidence="2">The sequence shown here is derived from an EMBL/GenBank/DDBJ whole genome shotgun (WGS) entry which is preliminary data.</text>
</comment>